<organism evidence="16 17">
    <name type="scientific">Daphnia sinensis</name>
    <dbReference type="NCBI Taxonomy" id="1820382"/>
    <lineage>
        <taxon>Eukaryota</taxon>
        <taxon>Metazoa</taxon>
        <taxon>Ecdysozoa</taxon>
        <taxon>Arthropoda</taxon>
        <taxon>Crustacea</taxon>
        <taxon>Branchiopoda</taxon>
        <taxon>Diplostraca</taxon>
        <taxon>Cladocera</taxon>
        <taxon>Anomopoda</taxon>
        <taxon>Daphniidae</taxon>
        <taxon>Daphnia</taxon>
        <taxon>Daphnia similis group</taxon>
    </lineage>
</organism>
<feature type="region of interest" description="Disordered" evidence="14">
    <location>
        <begin position="1"/>
        <end position="23"/>
    </location>
</feature>
<dbReference type="PANTHER" id="PTHR11447:SF16">
    <property type="entry name" value="P53 PROTEIN LONG FORM VARIANT 1"/>
    <property type="match status" value="1"/>
</dbReference>
<dbReference type="PANTHER" id="PTHR11447">
    <property type="entry name" value="CELLULAR TUMOR ANTIGEN P53"/>
    <property type="match status" value="1"/>
</dbReference>
<evidence type="ECO:0000256" key="2">
    <source>
        <dbReference type="ARBA" id="ARBA00006167"/>
    </source>
</evidence>
<keyword evidence="3" id="KW-0053">Apoptosis</keyword>
<dbReference type="AlphaFoldDB" id="A0AAD5L421"/>
<keyword evidence="10" id="KW-0539">Nucleus</keyword>
<evidence type="ECO:0000256" key="8">
    <source>
        <dbReference type="ARBA" id="ARBA00023159"/>
    </source>
</evidence>
<dbReference type="GO" id="GO:0000981">
    <property type="term" value="F:DNA-binding transcription factor activity, RNA polymerase II-specific"/>
    <property type="evidence" value="ECO:0007669"/>
    <property type="project" value="TreeGrafter"/>
</dbReference>
<evidence type="ECO:0000313" key="17">
    <source>
        <dbReference type="Proteomes" id="UP000820818"/>
    </source>
</evidence>
<name>A0AAD5L421_9CRUS</name>
<dbReference type="InterPro" id="IPR012346">
    <property type="entry name" value="p53/RUNT-type_TF_DNA-bd_sf"/>
</dbReference>
<comment type="caution">
    <text evidence="16">The sequence shown here is derived from an EMBL/GenBank/DDBJ whole genome shotgun (WGS) entry which is preliminary data.</text>
</comment>
<evidence type="ECO:0000256" key="12">
    <source>
        <dbReference type="PIRSR" id="PIRSR602117-2"/>
    </source>
</evidence>
<dbReference type="Pfam" id="PF00870">
    <property type="entry name" value="P53"/>
    <property type="match status" value="1"/>
</dbReference>
<feature type="site" description="Interaction with DNA" evidence="12">
    <location>
        <position position="132"/>
    </location>
</feature>
<evidence type="ECO:0000259" key="15">
    <source>
        <dbReference type="Pfam" id="PF00870"/>
    </source>
</evidence>
<feature type="region of interest" description="Disordered" evidence="14">
    <location>
        <begin position="390"/>
        <end position="415"/>
    </location>
</feature>
<dbReference type="PRINTS" id="PR00386">
    <property type="entry name" value="P53SUPPRESSR"/>
</dbReference>
<dbReference type="GO" id="GO:0006915">
    <property type="term" value="P:apoptotic process"/>
    <property type="evidence" value="ECO:0007669"/>
    <property type="project" value="UniProtKB-KW"/>
</dbReference>
<keyword evidence="4 11" id="KW-0479">Metal-binding</keyword>
<dbReference type="GO" id="GO:0005634">
    <property type="term" value="C:nucleus"/>
    <property type="evidence" value="ECO:0007669"/>
    <property type="project" value="UniProtKB-SubCell"/>
</dbReference>
<evidence type="ECO:0000256" key="3">
    <source>
        <dbReference type="ARBA" id="ARBA00022703"/>
    </source>
</evidence>
<keyword evidence="5 11" id="KW-0862">Zinc</keyword>
<dbReference type="CDD" id="cd08367">
    <property type="entry name" value="P53"/>
    <property type="match status" value="1"/>
</dbReference>
<feature type="binding site" evidence="11">
    <location>
        <position position="190"/>
    </location>
    <ligand>
        <name>Zn(2+)</name>
        <dbReference type="ChEBI" id="CHEBI:29105"/>
    </ligand>
</feature>
<dbReference type="GO" id="GO:0046872">
    <property type="term" value="F:metal ion binding"/>
    <property type="evidence" value="ECO:0007669"/>
    <property type="project" value="UniProtKB-KW"/>
</dbReference>
<evidence type="ECO:0000256" key="6">
    <source>
        <dbReference type="ARBA" id="ARBA00023015"/>
    </source>
</evidence>
<feature type="binding site" evidence="11">
    <location>
        <position position="253"/>
    </location>
    <ligand>
        <name>Zn(2+)</name>
        <dbReference type="ChEBI" id="CHEBI:29105"/>
    </ligand>
</feature>
<dbReference type="Gene3D" id="2.60.40.720">
    <property type="match status" value="1"/>
</dbReference>
<evidence type="ECO:0000256" key="10">
    <source>
        <dbReference type="ARBA" id="ARBA00023242"/>
    </source>
</evidence>
<reference evidence="16 17" key="1">
    <citation type="submission" date="2022-05" db="EMBL/GenBank/DDBJ databases">
        <title>A multi-omics perspective on studying reproductive biology in Daphnia sinensis.</title>
        <authorList>
            <person name="Jia J."/>
        </authorList>
    </citation>
    <scope>NUCLEOTIDE SEQUENCE [LARGE SCALE GENOMIC DNA]</scope>
    <source>
        <strain evidence="16 17">WSL</strain>
    </source>
</reference>
<comment type="cofactor">
    <cofactor evidence="11">
        <name>Zn(2+)</name>
        <dbReference type="ChEBI" id="CHEBI:29105"/>
    </cofactor>
    <text evidence="11">Binds 1 zinc ion per subunit.</text>
</comment>
<evidence type="ECO:0000256" key="13">
    <source>
        <dbReference type="PIRSR" id="PIRSR602117-3"/>
    </source>
</evidence>
<feature type="compositionally biased region" description="Basic and acidic residues" evidence="14">
    <location>
        <begin position="297"/>
        <end position="313"/>
    </location>
</feature>
<dbReference type="GO" id="GO:0000978">
    <property type="term" value="F:RNA polymerase II cis-regulatory region sequence-specific DNA binding"/>
    <property type="evidence" value="ECO:0007669"/>
    <property type="project" value="TreeGrafter"/>
</dbReference>
<evidence type="ECO:0000256" key="14">
    <source>
        <dbReference type="SAM" id="MobiDB-lite"/>
    </source>
</evidence>
<evidence type="ECO:0000256" key="11">
    <source>
        <dbReference type="PIRSR" id="PIRSR602117-1"/>
    </source>
</evidence>
<dbReference type="EMBL" id="WJBH02000001">
    <property type="protein sequence ID" value="KAI9564864.1"/>
    <property type="molecule type" value="Genomic_DNA"/>
</dbReference>
<keyword evidence="17" id="KW-1185">Reference proteome</keyword>
<evidence type="ECO:0000256" key="4">
    <source>
        <dbReference type="ARBA" id="ARBA00022723"/>
    </source>
</evidence>
<dbReference type="InterPro" id="IPR011615">
    <property type="entry name" value="p53_DNA-bd"/>
</dbReference>
<feature type="binding site" evidence="11">
    <location>
        <position position="193"/>
    </location>
    <ligand>
        <name>Zn(2+)</name>
        <dbReference type="ChEBI" id="CHEBI:29105"/>
    </ligand>
</feature>
<keyword evidence="6" id="KW-0805">Transcription regulation</keyword>
<protein>
    <recommendedName>
        <fullName evidence="15">p53 DNA-binding domain-containing protein</fullName>
    </recommendedName>
</protein>
<keyword evidence="8" id="KW-0010">Activator</keyword>
<feature type="binding site" evidence="11">
    <location>
        <position position="249"/>
    </location>
    <ligand>
        <name>Zn(2+)</name>
        <dbReference type="ChEBI" id="CHEBI:29105"/>
    </ligand>
</feature>
<dbReference type="SUPFAM" id="SSF49417">
    <property type="entry name" value="p53-like transcription factors"/>
    <property type="match status" value="1"/>
</dbReference>
<feature type="compositionally biased region" description="Pro residues" evidence="14">
    <location>
        <begin position="341"/>
        <end position="354"/>
    </location>
</feature>
<dbReference type="Proteomes" id="UP000820818">
    <property type="component" value="Linkage Group LG1"/>
</dbReference>
<sequence length="415" mass="47349">MDGQPPYYNQNDWHPNDQDNDNTPYLLTNSQTQRIIANLMESPPPDIEDPVATVDNGSFMGHGTVFYNEFPQHQLADQVYHPNSDYVMHEEQSHIPVNTNSSFVSGNEIPATELWPGHLNFTVEFSKAQDKKATPWIFSTKLKKLFVSIDKACPILFRMDNLPQEFHRYCVRGQMVYSIADHFHDHVERCPTHRMKGPALPYASHVLRCEDTASTYIIDHSDKRHSVVVPLKPPAPGTQSVSLCYKFMCLSSCQGGLNRRPTKLIFTLETLDNQVVGRYACDVRICSCPGRDIRTEEGKLEKNHSTEQTAKESEDPELIPIKLPPISFPKGKMKKRKATPAAPPVPPPTEPQPPGDQEDDDGIYNFNIDIPGRRNYLFVRDMVTRFLRDYGSRPADSNKHSDHNETFKRFKKEEP</sequence>
<dbReference type="InterPro" id="IPR002117">
    <property type="entry name" value="p53_tumour_suppressor"/>
</dbReference>
<evidence type="ECO:0000313" key="16">
    <source>
        <dbReference type="EMBL" id="KAI9564864.1"/>
    </source>
</evidence>
<proteinExistence type="inferred from homology"/>
<dbReference type="InterPro" id="IPR008967">
    <property type="entry name" value="p53-like_TF_DNA-bd_sf"/>
</dbReference>
<comment type="similarity">
    <text evidence="2">Belongs to the p53 family.</text>
</comment>
<keyword evidence="9" id="KW-0804">Transcription</keyword>
<accession>A0AAD5L421</accession>
<evidence type="ECO:0000256" key="7">
    <source>
        <dbReference type="ARBA" id="ARBA00023125"/>
    </source>
</evidence>
<evidence type="ECO:0000256" key="5">
    <source>
        <dbReference type="ARBA" id="ARBA00022833"/>
    </source>
</evidence>
<feature type="domain" description="p53 DNA-binding" evidence="15">
    <location>
        <begin position="112"/>
        <end position="299"/>
    </location>
</feature>
<keyword evidence="7" id="KW-0238">DNA-binding</keyword>
<evidence type="ECO:0000256" key="1">
    <source>
        <dbReference type="ARBA" id="ARBA00004123"/>
    </source>
</evidence>
<feature type="cross-link" description="Glycyl lysine isopeptide (Lys-Gly) (interchain with G-Cter in ubiquitin)" evidence="13">
    <location>
        <position position="302"/>
    </location>
</feature>
<gene>
    <name evidence="16" type="ORF">GHT06_008605</name>
</gene>
<feature type="region of interest" description="Disordered" evidence="14">
    <location>
        <begin position="297"/>
        <end position="366"/>
    </location>
</feature>
<comment type="subcellular location">
    <subcellularLocation>
        <location evidence="1">Nucleus</location>
    </subcellularLocation>
</comment>
<evidence type="ECO:0000256" key="9">
    <source>
        <dbReference type="ARBA" id="ARBA00023163"/>
    </source>
</evidence>